<reference evidence="1 2" key="1">
    <citation type="submission" date="2014-04" db="EMBL/GenBank/DDBJ databases">
        <authorList>
            <consortium name="DOE Joint Genome Institute"/>
            <person name="Kuo A."/>
            <person name="Kohler A."/>
            <person name="Jargeat P."/>
            <person name="Nagy L.G."/>
            <person name="Floudas D."/>
            <person name="Copeland A."/>
            <person name="Barry K.W."/>
            <person name="Cichocki N."/>
            <person name="Veneault-Fourrey C."/>
            <person name="LaButti K."/>
            <person name="Lindquist E.A."/>
            <person name="Lipzen A."/>
            <person name="Lundell T."/>
            <person name="Morin E."/>
            <person name="Murat C."/>
            <person name="Sun H."/>
            <person name="Tunlid A."/>
            <person name="Henrissat B."/>
            <person name="Grigoriev I.V."/>
            <person name="Hibbett D.S."/>
            <person name="Martin F."/>
            <person name="Nordberg H.P."/>
            <person name="Cantor M.N."/>
            <person name="Hua S.X."/>
        </authorList>
    </citation>
    <scope>NUCLEOTIDE SEQUENCE [LARGE SCALE GENOMIC DNA]</scope>
    <source>
        <strain evidence="1 2">Ve08.2h10</strain>
    </source>
</reference>
<proteinExistence type="predicted"/>
<dbReference type="InParanoid" id="A0A0D0E347"/>
<dbReference type="AlphaFoldDB" id="A0A0D0E347"/>
<dbReference type="Proteomes" id="UP000054538">
    <property type="component" value="Unassembled WGS sequence"/>
</dbReference>
<evidence type="ECO:0000313" key="2">
    <source>
        <dbReference type="Proteomes" id="UP000054538"/>
    </source>
</evidence>
<dbReference type="EMBL" id="KN824889">
    <property type="protein sequence ID" value="KIK98531.1"/>
    <property type="molecule type" value="Genomic_DNA"/>
</dbReference>
<organism evidence="1 2">
    <name type="scientific">Paxillus rubicundulus Ve08.2h10</name>
    <dbReference type="NCBI Taxonomy" id="930991"/>
    <lineage>
        <taxon>Eukaryota</taxon>
        <taxon>Fungi</taxon>
        <taxon>Dikarya</taxon>
        <taxon>Basidiomycota</taxon>
        <taxon>Agaricomycotina</taxon>
        <taxon>Agaricomycetes</taxon>
        <taxon>Agaricomycetidae</taxon>
        <taxon>Boletales</taxon>
        <taxon>Paxilineae</taxon>
        <taxon>Paxillaceae</taxon>
        <taxon>Paxillus</taxon>
    </lineage>
</organism>
<dbReference type="OrthoDB" id="3250756at2759"/>
<reference evidence="2" key="2">
    <citation type="submission" date="2015-01" db="EMBL/GenBank/DDBJ databases">
        <title>Evolutionary Origins and Diversification of the Mycorrhizal Mutualists.</title>
        <authorList>
            <consortium name="DOE Joint Genome Institute"/>
            <consortium name="Mycorrhizal Genomics Consortium"/>
            <person name="Kohler A."/>
            <person name="Kuo A."/>
            <person name="Nagy L.G."/>
            <person name="Floudas D."/>
            <person name="Copeland A."/>
            <person name="Barry K.W."/>
            <person name="Cichocki N."/>
            <person name="Veneault-Fourrey C."/>
            <person name="LaButti K."/>
            <person name="Lindquist E.A."/>
            <person name="Lipzen A."/>
            <person name="Lundell T."/>
            <person name="Morin E."/>
            <person name="Murat C."/>
            <person name="Riley R."/>
            <person name="Ohm R."/>
            <person name="Sun H."/>
            <person name="Tunlid A."/>
            <person name="Henrissat B."/>
            <person name="Grigoriev I.V."/>
            <person name="Hibbett D.S."/>
            <person name="Martin F."/>
        </authorList>
    </citation>
    <scope>NUCLEOTIDE SEQUENCE [LARGE SCALE GENOMIC DNA]</scope>
    <source>
        <strain evidence="2">Ve08.2h10</strain>
    </source>
</reference>
<protein>
    <recommendedName>
        <fullName evidence="3">F-box domain-containing protein</fullName>
    </recommendedName>
</protein>
<keyword evidence="2" id="KW-1185">Reference proteome</keyword>
<evidence type="ECO:0000313" key="1">
    <source>
        <dbReference type="EMBL" id="KIK98531.1"/>
    </source>
</evidence>
<dbReference type="HOGENOM" id="CLU_038175_0_0_1"/>
<evidence type="ECO:0008006" key="3">
    <source>
        <dbReference type="Google" id="ProtNLM"/>
    </source>
</evidence>
<sequence length="358" mass="40059">MALVTAQAFSPEICNRIVRWTRRGDLTTLCLTCKPLQREAEAKLYEVIMSGNIQITSRACQSIVSQPRLGSYVRSFGFFQDGRRSQREISEQFWSTLQLALSKMRSLECLFIQDPSFANSWILGDVVHMPFQLLEAKLLFYWDAHLVKFLESQNKLRNLHTIDGPANNASLQLEAGSLSELRVFDGPLAAAEPIVFVATTLTHLQVALEKNSEADVLALIPKLSHVAASLRALSILHLPEALAMEVFRSITTTCPQLRHIGTIPLPLPSKNSNRFHRALMGVNQLRILEVDVTSWTPQPTGILQRALAAEIRIYCPSIEYICFGAGATRTLWMVDGNDWSCHSETGQHSQFDALWKAG</sequence>
<gene>
    <name evidence="1" type="ORF">PAXRUDRAFT_133987</name>
</gene>
<name>A0A0D0E347_9AGAM</name>
<accession>A0A0D0E347</accession>